<accession>A0A0U3GHD6</accession>
<evidence type="ECO:0000256" key="4">
    <source>
        <dbReference type="ARBA" id="ARBA00022989"/>
    </source>
</evidence>
<evidence type="ECO:0000256" key="2">
    <source>
        <dbReference type="ARBA" id="ARBA00022475"/>
    </source>
</evidence>
<evidence type="ECO:0000256" key="6">
    <source>
        <dbReference type="SAM" id="MobiDB-lite"/>
    </source>
</evidence>
<proteinExistence type="predicted"/>
<dbReference type="OrthoDB" id="7051771at2"/>
<dbReference type="Proteomes" id="UP000321155">
    <property type="component" value="Unassembled WGS sequence"/>
</dbReference>
<reference evidence="10 12" key="2">
    <citation type="submission" date="2019-07" db="EMBL/GenBank/DDBJ databases">
        <title>Whole genome shotgun sequence of Kocuria flava NBRC 107626.</title>
        <authorList>
            <person name="Hosoyama A."/>
            <person name="Uohara A."/>
            <person name="Ohji S."/>
            <person name="Ichikawa N."/>
        </authorList>
    </citation>
    <scope>NUCLEOTIDE SEQUENCE [LARGE SCALE GENOMIC DNA]</scope>
    <source>
        <strain evidence="10 12">NBRC 107626</strain>
    </source>
</reference>
<dbReference type="RefSeq" id="WP_058857499.1">
    <property type="nucleotide sequence ID" value="NZ_BJZR01000027.1"/>
</dbReference>
<feature type="transmembrane region" description="Helical" evidence="7">
    <location>
        <begin position="404"/>
        <end position="427"/>
    </location>
</feature>
<keyword evidence="3 7" id="KW-0812">Transmembrane</keyword>
<feature type="transmembrane region" description="Helical" evidence="7">
    <location>
        <begin position="327"/>
        <end position="348"/>
    </location>
</feature>
<feature type="transmembrane region" description="Helical" evidence="7">
    <location>
        <begin position="619"/>
        <end position="638"/>
    </location>
</feature>
<sequence length="859" mass="89656">MAHLLYRLGRFAARRAWAVVAAWAAVLLLAGGAFAAFGGQLTNAITVPGTETQRLADRLQTELPDAGHGTGRIVFTTEDGEPFTAAQRAQVGDALAAAEESPGVDAVLNPFTAQEQREDQRQQLEDGRARAADGQEQLEAAEETLDEGQAELDDAREQAERAGALDRVEDRLDEQQETLDEGRAELERNREQLAAGLPELDRGERLLALAEETRTVSRDGTAAMAVVTFTEEQQAVTAEDKQALQDAVDGAELDGVQADYSLEITQDISQLFGPAEVIGVVIAGIVLLVMLGTLVAAGLPILMALTGVAIGALGVLSFSGAVDMMSVTPMLGVMLGLAVGIDYSLFILNRHRQQLLAGTGLHRSIGLATGTSGNAVVFAGLTVIIALAALNVTGIPFLGVMGTAAAVCVAVAVLIAVTLTPALLSLVGQRLLSARARARAARRPAHLGEPRPGVATRHPVVTLVVGVLALVLVALPAASMRLGLPDASSEPEDSTQYRTYQVIEEKFGAGANGPLLVVADLPEGTDADGAAELQVDVGEALMAEDDVVSVVPAGLSEDNGTAVFQVVPADGPAAESTEQLVNDLRALSPQLEDEQGVRIGVTGQTGGNIDVSQLLADALPLYLTVVIGLSLVLLVLVFRSVLVPVVATAGFMLSLFAAFGAVVAIYQWGWLGGLLGVHAPGPVLSFLPTILVGVLFGLAMDYQLFLVSGMREAFVHGRSARAAVQEGLTAGRAVVTAAAIIMISVFAGFVFSHMAMIRPMGFGLAFGVLVDAFVVRMMLIPATMHLLGDRAWWLPRWLDRILPDVDVEGESLRREAEEPAAGDDPAGDGPSGTADGWGGTGPGPDPDAEPELVGAGRRD</sequence>
<feature type="compositionally biased region" description="Basic and acidic residues" evidence="6">
    <location>
        <begin position="153"/>
        <end position="176"/>
    </location>
</feature>
<evidence type="ECO:0000256" key="5">
    <source>
        <dbReference type="ARBA" id="ARBA00023136"/>
    </source>
</evidence>
<feature type="transmembrane region" description="Helical" evidence="7">
    <location>
        <begin position="271"/>
        <end position="294"/>
    </location>
</feature>
<feature type="transmembrane region" description="Helical" evidence="7">
    <location>
        <begin position="460"/>
        <end position="478"/>
    </location>
</feature>
<gene>
    <name evidence="9" type="ORF">AS188_02390</name>
    <name evidence="10" type="ORF">KFL01_12770</name>
</gene>
<dbReference type="Gene3D" id="1.20.1640.10">
    <property type="entry name" value="Multidrug efflux transporter AcrB transmembrane domain"/>
    <property type="match status" value="2"/>
</dbReference>
<name>A0A0U3GHD6_9MICC</name>
<dbReference type="InterPro" id="IPR004869">
    <property type="entry name" value="MMPL_dom"/>
</dbReference>
<protein>
    <submittedName>
        <fullName evidence="10">Membrane protein</fullName>
    </submittedName>
    <submittedName>
        <fullName evidence="9">RND transporter</fullName>
    </submittedName>
</protein>
<dbReference type="Proteomes" id="UP000057181">
    <property type="component" value="Chromosome"/>
</dbReference>
<organism evidence="9 11">
    <name type="scientific">Kocuria flava</name>
    <dbReference type="NCBI Taxonomy" id="446860"/>
    <lineage>
        <taxon>Bacteria</taxon>
        <taxon>Bacillati</taxon>
        <taxon>Actinomycetota</taxon>
        <taxon>Actinomycetes</taxon>
        <taxon>Micrococcales</taxon>
        <taxon>Micrococcaceae</taxon>
        <taxon>Kocuria</taxon>
    </lineage>
</organism>
<feature type="transmembrane region" description="Helical" evidence="7">
    <location>
        <begin position="728"/>
        <end position="751"/>
    </location>
</feature>
<dbReference type="PANTHER" id="PTHR33406:SF13">
    <property type="entry name" value="MEMBRANE PROTEIN YDFJ"/>
    <property type="match status" value="1"/>
</dbReference>
<feature type="region of interest" description="Disordered" evidence="6">
    <location>
        <begin position="811"/>
        <end position="859"/>
    </location>
</feature>
<feature type="compositionally biased region" description="Acidic residues" evidence="6">
    <location>
        <begin position="142"/>
        <end position="152"/>
    </location>
</feature>
<dbReference type="AlphaFoldDB" id="A0A0U3GHD6"/>
<evidence type="ECO:0000259" key="8">
    <source>
        <dbReference type="PROSITE" id="PS50156"/>
    </source>
</evidence>
<feature type="region of interest" description="Disordered" evidence="6">
    <location>
        <begin position="142"/>
        <end position="176"/>
    </location>
</feature>
<dbReference type="Pfam" id="PF03176">
    <property type="entry name" value="MMPL"/>
    <property type="match status" value="2"/>
</dbReference>
<feature type="transmembrane region" description="Helical" evidence="7">
    <location>
        <begin position="763"/>
        <end position="787"/>
    </location>
</feature>
<feature type="transmembrane region" description="Helical" evidence="7">
    <location>
        <begin position="645"/>
        <end position="666"/>
    </location>
</feature>
<feature type="transmembrane region" description="Helical" evidence="7">
    <location>
        <begin position="301"/>
        <end position="321"/>
    </location>
</feature>
<evidence type="ECO:0000313" key="9">
    <source>
        <dbReference type="EMBL" id="ALU38787.1"/>
    </source>
</evidence>
<evidence type="ECO:0000256" key="7">
    <source>
        <dbReference type="SAM" id="Phobius"/>
    </source>
</evidence>
<keyword evidence="2" id="KW-1003">Cell membrane</keyword>
<dbReference type="EMBL" id="BJZR01000027">
    <property type="protein sequence ID" value="GEO91971.1"/>
    <property type="molecule type" value="Genomic_DNA"/>
</dbReference>
<evidence type="ECO:0000256" key="3">
    <source>
        <dbReference type="ARBA" id="ARBA00022692"/>
    </source>
</evidence>
<comment type="subcellular location">
    <subcellularLocation>
        <location evidence="1">Cell membrane</location>
        <topology evidence="1">Multi-pass membrane protein</topology>
    </subcellularLocation>
</comment>
<dbReference type="InterPro" id="IPR050545">
    <property type="entry name" value="Mycobact_MmpL"/>
</dbReference>
<feature type="domain" description="SSD" evidence="8">
    <location>
        <begin position="294"/>
        <end position="426"/>
    </location>
</feature>
<dbReference type="InterPro" id="IPR000731">
    <property type="entry name" value="SSD"/>
</dbReference>
<feature type="transmembrane region" description="Helical" evidence="7">
    <location>
        <begin position="686"/>
        <end position="707"/>
    </location>
</feature>
<keyword evidence="5 7" id="KW-0472">Membrane</keyword>
<evidence type="ECO:0000256" key="1">
    <source>
        <dbReference type="ARBA" id="ARBA00004651"/>
    </source>
</evidence>
<dbReference type="PANTHER" id="PTHR33406">
    <property type="entry name" value="MEMBRANE PROTEIN MJ1562-RELATED"/>
    <property type="match status" value="1"/>
</dbReference>
<evidence type="ECO:0000313" key="12">
    <source>
        <dbReference type="Proteomes" id="UP000321155"/>
    </source>
</evidence>
<dbReference type="SUPFAM" id="SSF82866">
    <property type="entry name" value="Multidrug efflux transporter AcrB transmembrane domain"/>
    <property type="match status" value="2"/>
</dbReference>
<dbReference type="EMBL" id="CP013254">
    <property type="protein sequence ID" value="ALU38787.1"/>
    <property type="molecule type" value="Genomic_DNA"/>
</dbReference>
<evidence type="ECO:0000313" key="11">
    <source>
        <dbReference type="Proteomes" id="UP000057181"/>
    </source>
</evidence>
<keyword evidence="4 7" id="KW-1133">Transmembrane helix</keyword>
<keyword evidence="12" id="KW-1185">Reference proteome</keyword>
<dbReference type="KEGG" id="kfv:AS188_02390"/>
<dbReference type="STRING" id="446860.AS188_02390"/>
<feature type="compositionally biased region" description="Low complexity" evidence="6">
    <location>
        <begin position="822"/>
        <end position="834"/>
    </location>
</feature>
<evidence type="ECO:0000313" key="10">
    <source>
        <dbReference type="EMBL" id="GEO91971.1"/>
    </source>
</evidence>
<dbReference type="PROSITE" id="PS50156">
    <property type="entry name" value="SSD"/>
    <property type="match status" value="1"/>
</dbReference>
<dbReference type="GO" id="GO:0005886">
    <property type="term" value="C:plasma membrane"/>
    <property type="evidence" value="ECO:0007669"/>
    <property type="project" value="UniProtKB-SubCell"/>
</dbReference>
<reference evidence="9 11" key="1">
    <citation type="submission" date="2015-11" db="EMBL/GenBank/DDBJ databases">
        <title>Complete Genome Sequence of Kocuria flava strain HO-9041.</title>
        <authorList>
            <person name="Zhou M."/>
            <person name="Dai J."/>
        </authorList>
    </citation>
    <scope>NUCLEOTIDE SEQUENCE [LARGE SCALE GENOMIC DNA]</scope>
    <source>
        <strain evidence="9 11">HO-9041</strain>
    </source>
</reference>
<feature type="transmembrane region" description="Helical" evidence="7">
    <location>
        <begin position="375"/>
        <end position="398"/>
    </location>
</feature>